<organism evidence="2 3">
    <name type="scientific">Strigamia maritima</name>
    <name type="common">European centipede</name>
    <name type="synonym">Geophilus maritimus</name>
    <dbReference type="NCBI Taxonomy" id="126957"/>
    <lineage>
        <taxon>Eukaryota</taxon>
        <taxon>Metazoa</taxon>
        <taxon>Ecdysozoa</taxon>
        <taxon>Arthropoda</taxon>
        <taxon>Myriapoda</taxon>
        <taxon>Chilopoda</taxon>
        <taxon>Pleurostigmophora</taxon>
        <taxon>Geophilomorpha</taxon>
        <taxon>Linotaeniidae</taxon>
        <taxon>Strigamia</taxon>
    </lineage>
</organism>
<dbReference type="GO" id="GO:0003676">
    <property type="term" value="F:nucleic acid binding"/>
    <property type="evidence" value="ECO:0007669"/>
    <property type="project" value="InterPro"/>
</dbReference>
<dbReference type="Proteomes" id="UP000014500">
    <property type="component" value="Unassembled WGS sequence"/>
</dbReference>
<accession>T1IU81</accession>
<evidence type="ECO:0000313" key="2">
    <source>
        <dbReference type="EnsemblMetazoa" id="SMAR004701-PA"/>
    </source>
</evidence>
<dbReference type="InterPro" id="IPR050951">
    <property type="entry name" value="Retrovirus_Pol_polyprotein"/>
</dbReference>
<evidence type="ECO:0000259" key="1">
    <source>
        <dbReference type="PROSITE" id="PS50994"/>
    </source>
</evidence>
<dbReference type="GO" id="GO:0015074">
    <property type="term" value="P:DNA integration"/>
    <property type="evidence" value="ECO:0007669"/>
    <property type="project" value="InterPro"/>
</dbReference>
<proteinExistence type="predicted"/>
<dbReference type="PROSITE" id="PS50994">
    <property type="entry name" value="INTEGRASE"/>
    <property type="match status" value="1"/>
</dbReference>
<dbReference type="PhylomeDB" id="T1IU81"/>
<evidence type="ECO:0000313" key="3">
    <source>
        <dbReference type="Proteomes" id="UP000014500"/>
    </source>
</evidence>
<dbReference type="FunFam" id="3.30.420.10:FF:000063">
    <property type="entry name" value="Retrovirus-related Pol polyprotein from transposon 297-like Protein"/>
    <property type="match status" value="1"/>
</dbReference>
<dbReference type="EMBL" id="JH431523">
    <property type="status" value="NOT_ANNOTATED_CDS"/>
    <property type="molecule type" value="Genomic_DNA"/>
</dbReference>
<sequence>MISHTIPDGRWLKVGADIAELGTDIYLVVVDYLSKFPEVVSIAQKTASAVIKALKSIFACTGIPTTLIADNNPFGAAEMQAFANEWHLEIITSSPHYPQSNGQIERTIHTVKSMLKKCRDDHSDPYLGLLQLRNSPIDDVLPALLKRQIQQKQQYDKTAISKEQLMAGDNVRVHDGKHWVQARVIKVDKNPRSY</sequence>
<keyword evidence="3" id="KW-1185">Reference proteome</keyword>
<dbReference type="InterPro" id="IPR012337">
    <property type="entry name" value="RNaseH-like_sf"/>
</dbReference>
<dbReference type="InterPro" id="IPR036397">
    <property type="entry name" value="RNaseH_sf"/>
</dbReference>
<feature type="domain" description="Integrase catalytic" evidence="1">
    <location>
        <begin position="3"/>
        <end position="170"/>
    </location>
</feature>
<dbReference type="eggNOG" id="KOG0017">
    <property type="taxonomic scope" value="Eukaryota"/>
</dbReference>
<reference evidence="3" key="1">
    <citation type="submission" date="2011-05" db="EMBL/GenBank/DDBJ databases">
        <authorList>
            <person name="Richards S.R."/>
            <person name="Qu J."/>
            <person name="Jiang H."/>
            <person name="Jhangiani S.N."/>
            <person name="Agravi P."/>
            <person name="Goodspeed R."/>
            <person name="Gross S."/>
            <person name="Mandapat C."/>
            <person name="Jackson L."/>
            <person name="Mathew T."/>
            <person name="Pu L."/>
            <person name="Thornton R."/>
            <person name="Saada N."/>
            <person name="Wilczek-Boney K.B."/>
            <person name="Lee S."/>
            <person name="Kovar C."/>
            <person name="Wu Y."/>
            <person name="Scherer S.E."/>
            <person name="Worley K.C."/>
            <person name="Muzny D.M."/>
            <person name="Gibbs R."/>
        </authorList>
    </citation>
    <scope>NUCLEOTIDE SEQUENCE</scope>
    <source>
        <strain evidence="3">Brora</strain>
    </source>
</reference>
<dbReference type="OMA" id="WHLEIIT"/>
<protein>
    <recommendedName>
        <fullName evidence="1">Integrase catalytic domain-containing protein</fullName>
    </recommendedName>
</protein>
<dbReference type="Gene3D" id="3.30.420.10">
    <property type="entry name" value="Ribonuclease H-like superfamily/Ribonuclease H"/>
    <property type="match status" value="1"/>
</dbReference>
<dbReference type="STRING" id="126957.T1IU81"/>
<dbReference type="AlphaFoldDB" id="T1IU81"/>
<dbReference type="EnsemblMetazoa" id="SMAR004701-RA">
    <property type="protein sequence ID" value="SMAR004701-PA"/>
    <property type="gene ID" value="SMAR004701"/>
</dbReference>
<dbReference type="InterPro" id="IPR001584">
    <property type="entry name" value="Integrase_cat-core"/>
</dbReference>
<dbReference type="SUPFAM" id="SSF53098">
    <property type="entry name" value="Ribonuclease H-like"/>
    <property type="match status" value="1"/>
</dbReference>
<dbReference type="PANTHER" id="PTHR37984:SF7">
    <property type="entry name" value="INTEGRASE CATALYTIC DOMAIN-CONTAINING PROTEIN"/>
    <property type="match status" value="1"/>
</dbReference>
<dbReference type="PANTHER" id="PTHR37984">
    <property type="entry name" value="PROTEIN CBG26694"/>
    <property type="match status" value="1"/>
</dbReference>
<dbReference type="HOGENOM" id="CLU_1404067_0_0_1"/>
<name>T1IU81_STRMM</name>
<reference evidence="2" key="2">
    <citation type="submission" date="2015-02" db="UniProtKB">
        <authorList>
            <consortium name="EnsemblMetazoa"/>
        </authorList>
    </citation>
    <scope>IDENTIFICATION</scope>
</reference>